<dbReference type="InterPro" id="IPR018253">
    <property type="entry name" value="DnaJ_domain_CS"/>
</dbReference>
<dbReference type="PANTHER" id="PTHR43096:SF48">
    <property type="entry name" value="CHAPERONE PROTEIN DNAJ"/>
    <property type="match status" value="1"/>
</dbReference>
<dbReference type="HAMAP" id="MF_01152">
    <property type="entry name" value="DnaJ"/>
    <property type="match status" value="1"/>
</dbReference>
<dbReference type="GO" id="GO:0031072">
    <property type="term" value="F:heat shock protein binding"/>
    <property type="evidence" value="ECO:0007669"/>
    <property type="project" value="InterPro"/>
</dbReference>
<comment type="subunit">
    <text evidence="9">Homodimer.</text>
</comment>
<dbReference type="SMART" id="SM00271">
    <property type="entry name" value="DnaJ"/>
    <property type="match status" value="1"/>
</dbReference>
<dbReference type="SUPFAM" id="SSF57938">
    <property type="entry name" value="DnaJ/Hsp40 cysteine-rich domain"/>
    <property type="match status" value="1"/>
</dbReference>
<dbReference type="InterPro" id="IPR001305">
    <property type="entry name" value="HSP_DnaJ_Cys-rich_dom"/>
</dbReference>
<name>A0A5C7BB25_9FLAO</name>
<dbReference type="GO" id="GO:0009408">
    <property type="term" value="P:response to heat"/>
    <property type="evidence" value="ECO:0007669"/>
    <property type="project" value="InterPro"/>
</dbReference>
<dbReference type="SUPFAM" id="SSF49493">
    <property type="entry name" value="HSP40/DnaJ peptide-binding domain"/>
    <property type="match status" value="2"/>
</dbReference>
<dbReference type="Gene3D" id="2.10.230.10">
    <property type="entry name" value="Heat shock protein DnaJ, cysteine-rich domain"/>
    <property type="match status" value="1"/>
</dbReference>
<dbReference type="PROSITE" id="PS51188">
    <property type="entry name" value="ZF_CR"/>
    <property type="match status" value="1"/>
</dbReference>
<organism evidence="14 15">
    <name type="scientific">Psychroserpens burtonensis</name>
    <dbReference type="NCBI Taxonomy" id="49278"/>
    <lineage>
        <taxon>Bacteria</taxon>
        <taxon>Pseudomonadati</taxon>
        <taxon>Bacteroidota</taxon>
        <taxon>Flavobacteriia</taxon>
        <taxon>Flavobacteriales</taxon>
        <taxon>Flavobacteriaceae</taxon>
        <taxon>Psychroserpens</taxon>
    </lineage>
</organism>
<evidence type="ECO:0000256" key="2">
    <source>
        <dbReference type="ARBA" id="ARBA00022705"/>
    </source>
</evidence>
<feature type="binding site" evidence="9">
    <location>
        <position position="165"/>
    </location>
    <ligand>
        <name>Zn(2+)</name>
        <dbReference type="ChEBI" id="CHEBI:29105"/>
        <label>2</label>
    </ligand>
</feature>
<keyword evidence="15" id="KW-1185">Reference proteome</keyword>
<dbReference type="Gene3D" id="2.60.260.20">
    <property type="entry name" value="Urease metallochaperone UreE, N-terminal domain"/>
    <property type="match status" value="2"/>
</dbReference>
<dbReference type="STRING" id="1123037.GCA_000425305_02875"/>
<dbReference type="GO" id="GO:0006260">
    <property type="term" value="P:DNA replication"/>
    <property type="evidence" value="ECO:0007669"/>
    <property type="project" value="UniProtKB-KW"/>
</dbReference>
<evidence type="ECO:0000256" key="7">
    <source>
        <dbReference type="ARBA" id="ARBA00023016"/>
    </source>
</evidence>
<proteinExistence type="inferred from homology"/>
<dbReference type="FunFam" id="2.60.260.20:FF:000005">
    <property type="entry name" value="Chaperone protein dnaJ 1, mitochondrial"/>
    <property type="match status" value="1"/>
</dbReference>
<dbReference type="InterPro" id="IPR012724">
    <property type="entry name" value="DnaJ"/>
</dbReference>
<accession>A0A5C7BB25</accession>
<dbReference type="PRINTS" id="PR00625">
    <property type="entry name" value="JDOMAIN"/>
</dbReference>
<dbReference type="InterPro" id="IPR008971">
    <property type="entry name" value="HSP40/DnaJ_pept-bd"/>
</dbReference>
<feature type="region of interest" description="Disordered" evidence="11">
    <location>
        <begin position="194"/>
        <end position="213"/>
    </location>
</feature>
<dbReference type="OrthoDB" id="9779889at2"/>
<dbReference type="Pfam" id="PF01556">
    <property type="entry name" value="DnaJ_C"/>
    <property type="match status" value="1"/>
</dbReference>
<keyword evidence="1 9" id="KW-0963">Cytoplasm</keyword>
<feature type="binding site" evidence="9">
    <location>
        <position position="194"/>
    </location>
    <ligand>
        <name>Zn(2+)</name>
        <dbReference type="ChEBI" id="CHEBI:29105"/>
        <label>2</label>
    </ligand>
</feature>
<dbReference type="PANTHER" id="PTHR43096">
    <property type="entry name" value="DNAJ HOMOLOG 1, MITOCHONDRIAL-RELATED"/>
    <property type="match status" value="1"/>
</dbReference>
<dbReference type="PROSITE" id="PS00636">
    <property type="entry name" value="DNAJ_1"/>
    <property type="match status" value="1"/>
</dbReference>
<comment type="similarity">
    <text evidence="9">Belongs to the DnaJ family.</text>
</comment>
<evidence type="ECO:0000256" key="3">
    <source>
        <dbReference type="ARBA" id="ARBA00022723"/>
    </source>
</evidence>
<protein>
    <recommendedName>
        <fullName evidence="9">Chaperone protein DnaJ</fullName>
    </recommendedName>
</protein>
<dbReference type="Pfam" id="PF00684">
    <property type="entry name" value="DnaJ_CXXCXGXG"/>
    <property type="match status" value="1"/>
</dbReference>
<evidence type="ECO:0000256" key="11">
    <source>
        <dbReference type="SAM" id="MobiDB-lite"/>
    </source>
</evidence>
<feature type="binding site" evidence="9">
    <location>
        <position position="168"/>
    </location>
    <ligand>
        <name>Zn(2+)</name>
        <dbReference type="ChEBI" id="CHEBI:29105"/>
        <label>2</label>
    </ligand>
</feature>
<dbReference type="GO" id="GO:0042026">
    <property type="term" value="P:protein refolding"/>
    <property type="evidence" value="ECO:0007669"/>
    <property type="project" value="TreeGrafter"/>
</dbReference>
<dbReference type="CDD" id="cd06257">
    <property type="entry name" value="DnaJ"/>
    <property type="match status" value="1"/>
</dbReference>
<comment type="caution">
    <text evidence="9">Lacks conserved residue(s) required for the propagation of feature annotation.</text>
</comment>
<keyword evidence="4 9" id="KW-0677">Repeat</keyword>
<keyword evidence="2 9" id="KW-0235">DNA replication</keyword>
<feature type="domain" description="CR-type" evidence="13">
    <location>
        <begin position="135"/>
        <end position="217"/>
    </location>
</feature>
<dbReference type="Pfam" id="PF00226">
    <property type="entry name" value="DnaJ"/>
    <property type="match status" value="1"/>
</dbReference>
<dbReference type="InterPro" id="IPR001623">
    <property type="entry name" value="DnaJ_domain"/>
</dbReference>
<dbReference type="SUPFAM" id="SSF46565">
    <property type="entry name" value="Chaperone J-domain"/>
    <property type="match status" value="1"/>
</dbReference>
<dbReference type="InterPro" id="IPR036410">
    <property type="entry name" value="HSP_DnaJ_Cys-rich_dom_sf"/>
</dbReference>
<dbReference type="EMBL" id="VOSB01000002">
    <property type="protein sequence ID" value="TXE19894.1"/>
    <property type="molecule type" value="Genomic_DNA"/>
</dbReference>
<evidence type="ECO:0000256" key="6">
    <source>
        <dbReference type="ARBA" id="ARBA00022833"/>
    </source>
</evidence>
<dbReference type="FunFam" id="1.10.287.110:FF:000034">
    <property type="entry name" value="Chaperone protein DnaJ"/>
    <property type="match status" value="1"/>
</dbReference>
<comment type="domain">
    <text evidence="9">The J domain is necessary and sufficient to stimulate DnaK ATPase activity. Zinc center 1 plays an important role in the autonomous, DnaK-independent chaperone activity of DnaJ. Zinc center 2 is essential for interaction with DnaK and for DnaJ activity.</text>
</comment>
<sequence>MAKRDYYEILGVDKSASTAEVKKGYRKMAIKYHPDKNPDDADAEAKFKEAAEAYEVLSNADKKARYDQFGHQAFDGSGGFGGGGAGMNMDDIFSQFGDIFGGGGFGGGGGFSGFGGGFGGGQRRVKGSNLRIRVSLTLEEIANGVEKKIKVKRKVQAPGTTYKTCSTCNGQGQVTRVTNTILGRMQTAAACPTCGGAGQSIDKKPSDADGQGLKVQEETVSVKIPAGVVDSMQLKVTGKGNEAPGNGISGDLLVVIEEKEHETLKREGDNLHYDMYVSLPDAVLGTSKEIDTVTGKVRIKVDAGVQSGKILRLRGKGIPSINGYGSGDLLVHVNVWTPKTLNKEQKEFFESMKNDEHFDPKPESTDKSFFEKVKDMFS</sequence>
<dbReference type="AlphaFoldDB" id="A0A5C7BB25"/>
<dbReference type="CDD" id="cd10747">
    <property type="entry name" value="DnaJ_C"/>
    <property type="match status" value="1"/>
</dbReference>
<dbReference type="RefSeq" id="WP_028872595.1">
    <property type="nucleotide sequence ID" value="NZ_VOSB01000002.1"/>
</dbReference>
<evidence type="ECO:0000313" key="15">
    <source>
        <dbReference type="Proteomes" id="UP000321938"/>
    </source>
</evidence>
<evidence type="ECO:0000256" key="10">
    <source>
        <dbReference type="PROSITE-ProRule" id="PRU00546"/>
    </source>
</evidence>
<dbReference type="Gene3D" id="1.10.287.110">
    <property type="entry name" value="DnaJ domain"/>
    <property type="match status" value="1"/>
</dbReference>
<keyword evidence="6 9" id="KW-0862">Zinc</keyword>
<comment type="caution">
    <text evidence="14">The sequence shown here is derived from an EMBL/GenBank/DDBJ whole genome shotgun (WGS) entry which is preliminary data.</text>
</comment>
<gene>
    <name evidence="9 14" type="primary">dnaJ</name>
    <name evidence="14" type="ORF">ES692_01145</name>
</gene>
<reference evidence="14 15" key="1">
    <citation type="submission" date="2019-08" db="EMBL/GenBank/DDBJ databases">
        <title>Genome of Psychroserpens burtonensis ACAM 167.</title>
        <authorList>
            <person name="Bowman J.P."/>
        </authorList>
    </citation>
    <scope>NUCLEOTIDE SEQUENCE [LARGE SCALE GENOMIC DNA]</scope>
    <source>
        <strain evidence="14 15">ACAM 167</strain>
    </source>
</reference>
<keyword evidence="7 9" id="KW-0346">Stress response</keyword>
<dbReference type="GO" id="GO:0051082">
    <property type="term" value="F:unfolded protein binding"/>
    <property type="evidence" value="ECO:0007669"/>
    <property type="project" value="UniProtKB-UniRule"/>
</dbReference>
<feature type="domain" description="J" evidence="12">
    <location>
        <begin position="5"/>
        <end position="70"/>
    </location>
</feature>
<dbReference type="GO" id="GO:0005524">
    <property type="term" value="F:ATP binding"/>
    <property type="evidence" value="ECO:0007669"/>
    <property type="project" value="InterPro"/>
</dbReference>
<dbReference type="NCBIfam" id="NF008035">
    <property type="entry name" value="PRK10767.1"/>
    <property type="match status" value="1"/>
</dbReference>
<comment type="function">
    <text evidence="9">Participates actively in the response to hyperosmotic and heat shock by preventing the aggregation of stress-denatured proteins and by disaggregating proteins, also in an autonomous, DnaK-independent fashion. Unfolded proteins bind initially to DnaJ; upon interaction with the DnaJ-bound protein, DnaK hydrolyzes its bound ATP, resulting in the formation of a stable complex. GrpE releases ADP from DnaK; ATP binding to DnaK triggers the release of the substrate protein, thus completing the reaction cycle. Several rounds of ATP-dependent interactions between DnaJ, DnaK and GrpE are required for fully efficient folding. Also involved, together with DnaK and GrpE, in the DNA replication of plasmids through activation of initiation proteins.</text>
</comment>
<evidence type="ECO:0000313" key="14">
    <source>
        <dbReference type="EMBL" id="TXE19894.1"/>
    </source>
</evidence>
<evidence type="ECO:0000259" key="12">
    <source>
        <dbReference type="PROSITE" id="PS50076"/>
    </source>
</evidence>
<feature type="zinc finger region" description="CR-type" evidence="10">
    <location>
        <begin position="135"/>
        <end position="217"/>
    </location>
</feature>
<evidence type="ECO:0000256" key="4">
    <source>
        <dbReference type="ARBA" id="ARBA00022737"/>
    </source>
</evidence>
<dbReference type="Proteomes" id="UP000321938">
    <property type="component" value="Unassembled WGS sequence"/>
</dbReference>
<dbReference type="InterPro" id="IPR002939">
    <property type="entry name" value="DnaJ_C"/>
</dbReference>
<comment type="cofactor">
    <cofactor evidence="9">
        <name>Zn(2+)</name>
        <dbReference type="ChEBI" id="CHEBI:29105"/>
    </cofactor>
    <text evidence="9">Binds 2 Zn(2+) ions per monomer.</text>
</comment>
<evidence type="ECO:0000256" key="1">
    <source>
        <dbReference type="ARBA" id="ARBA00022490"/>
    </source>
</evidence>
<comment type="subcellular location">
    <subcellularLocation>
        <location evidence="9">Cytoplasm</location>
    </subcellularLocation>
</comment>
<dbReference type="CDD" id="cd10719">
    <property type="entry name" value="DnaJ_zf"/>
    <property type="match status" value="1"/>
</dbReference>
<keyword evidence="8 9" id="KW-0143">Chaperone</keyword>
<evidence type="ECO:0000256" key="5">
    <source>
        <dbReference type="ARBA" id="ARBA00022771"/>
    </source>
</evidence>
<dbReference type="GO" id="GO:0008270">
    <property type="term" value="F:zinc ion binding"/>
    <property type="evidence" value="ECO:0007669"/>
    <property type="project" value="UniProtKB-UniRule"/>
</dbReference>
<dbReference type="PROSITE" id="PS50076">
    <property type="entry name" value="DNAJ_2"/>
    <property type="match status" value="1"/>
</dbReference>
<evidence type="ECO:0000256" key="9">
    <source>
        <dbReference type="HAMAP-Rule" id="MF_01152"/>
    </source>
</evidence>
<dbReference type="GO" id="GO:0005737">
    <property type="term" value="C:cytoplasm"/>
    <property type="evidence" value="ECO:0007669"/>
    <property type="project" value="UniProtKB-SubCell"/>
</dbReference>
<evidence type="ECO:0000259" key="13">
    <source>
        <dbReference type="PROSITE" id="PS51188"/>
    </source>
</evidence>
<evidence type="ECO:0000256" key="8">
    <source>
        <dbReference type="ARBA" id="ARBA00023186"/>
    </source>
</evidence>
<keyword evidence="5 9" id="KW-0863">Zinc-finger</keyword>
<dbReference type="InterPro" id="IPR036869">
    <property type="entry name" value="J_dom_sf"/>
</dbReference>
<keyword evidence="3 9" id="KW-0479">Metal-binding</keyword>
<feature type="binding site" evidence="9">
    <location>
        <position position="191"/>
    </location>
    <ligand>
        <name>Zn(2+)</name>
        <dbReference type="ChEBI" id="CHEBI:29105"/>
        <label>2</label>
    </ligand>
</feature>